<evidence type="ECO:0000313" key="2">
    <source>
        <dbReference type="EMBL" id="GAA2162714.1"/>
    </source>
</evidence>
<name>A0ABP5M3W6_9ACTN</name>
<protein>
    <submittedName>
        <fullName evidence="2">Uncharacterized protein</fullName>
    </submittedName>
</protein>
<gene>
    <name evidence="2" type="ORF">GCM10009727_78360</name>
</gene>
<evidence type="ECO:0000256" key="1">
    <source>
        <dbReference type="SAM" id="MobiDB-lite"/>
    </source>
</evidence>
<feature type="compositionally biased region" description="Gly residues" evidence="1">
    <location>
        <begin position="97"/>
        <end position="110"/>
    </location>
</feature>
<feature type="compositionally biased region" description="Gly residues" evidence="1">
    <location>
        <begin position="1"/>
        <end position="18"/>
    </location>
</feature>
<evidence type="ECO:0000313" key="3">
    <source>
        <dbReference type="Proteomes" id="UP001501020"/>
    </source>
</evidence>
<comment type="caution">
    <text evidence="2">The sequence shown here is derived from an EMBL/GenBank/DDBJ whole genome shotgun (WGS) entry which is preliminary data.</text>
</comment>
<dbReference type="Proteomes" id="UP001501020">
    <property type="component" value="Unassembled WGS sequence"/>
</dbReference>
<keyword evidence="3" id="KW-1185">Reference proteome</keyword>
<dbReference type="EMBL" id="BAAAMR010000106">
    <property type="protein sequence ID" value="GAA2162714.1"/>
    <property type="molecule type" value="Genomic_DNA"/>
</dbReference>
<feature type="region of interest" description="Disordered" evidence="1">
    <location>
        <begin position="1"/>
        <end position="36"/>
    </location>
</feature>
<feature type="region of interest" description="Disordered" evidence="1">
    <location>
        <begin position="87"/>
        <end position="119"/>
    </location>
</feature>
<reference evidence="3" key="1">
    <citation type="journal article" date="2019" name="Int. J. Syst. Evol. Microbiol.">
        <title>The Global Catalogue of Microorganisms (GCM) 10K type strain sequencing project: providing services to taxonomists for standard genome sequencing and annotation.</title>
        <authorList>
            <consortium name="The Broad Institute Genomics Platform"/>
            <consortium name="The Broad Institute Genome Sequencing Center for Infectious Disease"/>
            <person name="Wu L."/>
            <person name="Ma J."/>
        </authorList>
    </citation>
    <scope>NUCLEOTIDE SEQUENCE [LARGE SCALE GENOMIC DNA]</scope>
    <source>
        <strain evidence="3">JCM 13850</strain>
    </source>
</reference>
<organism evidence="2 3">
    <name type="scientific">Actinomadura napierensis</name>
    <dbReference type="NCBI Taxonomy" id="267854"/>
    <lineage>
        <taxon>Bacteria</taxon>
        <taxon>Bacillati</taxon>
        <taxon>Actinomycetota</taxon>
        <taxon>Actinomycetes</taxon>
        <taxon>Streptosporangiales</taxon>
        <taxon>Thermomonosporaceae</taxon>
        <taxon>Actinomadura</taxon>
    </lineage>
</organism>
<proteinExistence type="predicted"/>
<feature type="compositionally biased region" description="Gly residues" evidence="1">
    <location>
        <begin position="27"/>
        <end position="36"/>
    </location>
</feature>
<accession>A0ABP5M3W6</accession>
<sequence length="119" mass="11051">MGGRGAGGGGAAVAGGGDEPVDRLAQGAGGQEIGGVGAHRLPRTGVACLAGFGFAVGAELADPGVEGGAGEFLDRVGAAAVAQGADEVQADPAGALAEGGGLTGRRGGGHGVEHSREPV</sequence>